<keyword evidence="1" id="KW-1133">Transmembrane helix</keyword>
<keyword evidence="1" id="KW-0472">Membrane</keyword>
<evidence type="ECO:0000256" key="1">
    <source>
        <dbReference type="SAM" id="Phobius"/>
    </source>
</evidence>
<accession>A0A7G3B3N7</accession>
<proteinExistence type="predicted"/>
<feature type="transmembrane region" description="Helical" evidence="1">
    <location>
        <begin position="55"/>
        <end position="74"/>
    </location>
</feature>
<protein>
    <submittedName>
        <fullName evidence="2">Uncharacterized protein</fullName>
    </submittedName>
</protein>
<sequence>MFKKEKFSRKCTFTLVFSLVGAGVLPPGRQGCVSIREKRNFYHSFQRIISPSSVVNFYLFLNIVSFFFYFRQYIDRIGIFFRVFLKFSQTTEHK</sequence>
<reference evidence="2" key="1">
    <citation type="journal article" date="2020" name="BMC">
        <title>Leishmania infection induces a limited differential gene expression in the sand fly midgut.</title>
        <authorList>
            <person name="Coutinho-Abreu I.V."/>
            <person name="Serafim T.D."/>
            <person name="Meneses C."/>
            <person name="Kamhawi S."/>
            <person name="Oliveira F."/>
            <person name="Valenzuela J.G."/>
        </authorList>
    </citation>
    <scope>NUCLEOTIDE SEQUENCE</scope>
    <source>
        <strain evidence="2">Jacobina</strain>
        <tissue evidence="2">Midgut</tissue>
    </source>
</reference>
<name>A0A7G3B3N7_LUTLO</name>
<organism evidence="2">
    <name type="scientific">Lutzomyia longipalpis</name>
    <name type="common">Sand fly</name>
    <dbReference type="NCBI Taxonomy" id="7200"/>
    <lineage>
        <taxon>Eukaryota</taxon>
        <taxon>Metazoa</taxon>
        <taxon>Ecdysozoa</taxon>
        <taxon>Arthropoda</taxon>
        <taxon>Hexapoda</taxon>
        <taxon>Insecta</taxon>
        <taxon>Pterygota</taxon>
        <taxon>Neoptera</taxon>
        <taxon>Endopterygota</taxon>
        <taxon>Diptera</taxon>
        <taxon>Nematocera</taxon>
        <taxon>Psychodoidea</taxon>
        <taxon>Psychodidae</taxon>
        <taxon>Lutzomyia</taxon>
        <taxon>Lutzomyia</taxon>
    </lineage>
</organism>
<dbReference type="EMBL" id="GITU01011798">
    <property type="protein sequence ID" value="MBC1180501.1"/>
    <property type="molecule type" value="Transcribed_RNA"/>
</dbReference>
<keyword evidence="1" id="KW-0812">Transmembrane</keyword>
<dbReference type="AlphaFoldDB" id="A0A7G3B3N7"/>
<evidence type="ECO:0000313" key="2">
    <source>
        <dbReference type="EMBL" id="MBC1180501.1"/>
    </source>
</evidence>